<evidence type="ECO:0000259" key="3">
    <source>
        <dbReference type="PROSITE" id="PS50106"/>
    </source>
</evidence>
<dbReference type="PANTHER" id="PTHR43343:SF3">
    <property type="entry name" value="PROTEASE DO-LIKE 8, CHLOROPLASTIC"/>
    <property type="match status" value="1"/>
</dbReference>
<dbReference type="GO" id="GO:0006508">
    <property type="term" value="P:proteolysis"/>
    <property type="evidence" value="ECO:0007669"/>
    <property type="project" value="UniProtKB-KW"/>
</dbReference>
<dbReference type="Gene3D" id="2.40.10.120">
    <property type="match status" value="1"/>
</dbReference>
<dbReference type="InterPro" id="IPR001940">
    <property type="entry name" value="Peptidase_S1C"/>
</dbReference>
<dbReference type="CDD" id="cd06779">
    <property type="entry name" value="cpPDZ_Deg_HtrA-like"/>
    <property type="match status" value="1"/>
</dbReference>
<protein>
    <submittedName>
        <fullName evidence="4">PDZ domain-containing protein</fullName>
    </submittedName>
</protein>
<dbReference type="PANTHER" id="PTHR43343">
    <property type="entry name" value="PEPTIDASE S12"/>
    <property type="match status" value="1"/>
</dbReference>
<evidence type="ECO:0000313" key="4">
    <source>
        <dbReference type="EMBL" id="TMI99053.1"/>
    </source>
</evidence>
<dbReference type="InterPro" id="IPR009003">
    <property type="entry name" value="Peptidase_S1_PA"/>
</dbReference>
<dbReference type="InterPro" id="IPR036034">
    <property type="entry name" value="PDZ_sf"/>
</dbReference>
<name>A0A537KTI3_9BACT</name>
<dbReference type="SUPFAM" id="SSF50494">
    <property type="entry name" value="Trypsin-like serine proteases"/>
    <property type="match status" value="1"/>
</dbReference>
<dbReference type="InterPro" id="IPR051201">
    <property type="entry name" value="Chloro_Bact_Ser_Proteases"/>
</dbReference>
<evidence type="ECO:0000256" key="2">
    <source>
        <dbReference type="ARBA" id="ARBA00022801"/>
    </source>
</evidence>
<evidence type="ECO:0000313" key="5">
    <source>
        <dbReference type="Proteomes" id="UP000319353"/>
    </source>
</evidence>
<organism evidence="4 5">
    <name type="scientific">Candidatus Segetimicrobium genomatis</name>
    <dbReference type="NCBI Taxonomy" id="2569760"/>
    <lineage>
        <taxon>Bacteria</taxon>
        <taxon>Bacillati</taxon>
        <taxon>Candidatus Sysuimicrobiota</taxon>
        <taxon>Candidatus Sysuimicrobiia</taxon>
        <taxon>Candidatus Sysuimicrobiales</taxon>
        <taxon>Candidatus Segetimicrobiaceae</taxon>
        <taxon>Candidatus Segetimicrobium</taxon>
    </lineage>
</organism>
<proteinExistence type="predicted"/>
<dbReference type="GO" id="GO:0004252">
    <property type="term" value="F:serine-type endopeptidase activity"/>
    <property type="evidence" value="ECO:0007669"/>
    <property type="project" value="InterPro"/>
</dbReference>
<dbReference type="Pfam" id="PF13365">
    <property type="entry name" value="Trypsin_2"/>
    <property type="match status" value="1"/>
</dbReference>
<dbReference type="AlphaFoldDB" id="A0A537KTI3"/>
<dbReference type="PRINTS" id="PR00834">
    <property type="entry name" value="PROTEASES2C"/>
</dbReference>
<dbReference type="Proteomes" id="UP000319353">
    <property type="component" value="Unassembled WGS sequence"/>
</dbReference>
<reference evidence="4 5" key="1">
    <citation type="journal article" date="2019" name="Nat. Microbiol.">
        <title>Mediterranean grassland soil C-N compound turnover is dependent on rainfall and depth, and is mediated by genomically divergent microorganisms.</title>
        <authorList>
            <person name="Diamond S."/>
            <person name="Andeer P.F."/>
            <person name="Li Z."/>
            <person name="Crits-Christoph A."/>
            <person name="Burstein D."/>
            <person name="Anantharaman K."/>
            <person name="Lane K.R."/>
            <person name="Thomas B.C."/>
            <person name="Pan C."/>
            <person name="Northen T.R."/>
            <person name="Banfield J.F."/>
        </authorList>
    </citation>
    <scope>NUCLEOTIDE SEQUENCE [LARGE SCALE GENOMIC DNA]</scope>
    <source>
        <strain evidence="4">NP_4</strain>
    </source>
</reference>
<dbReference type="InterPro" id="IPR001478">
    <property type="entry name" value="PDZ"/>
</dbReference>
<sequence>MARRAPEPWRRRGVPEMRGAGSGVIITPDGYILTNSHVVSTADRIEIRLQDGRELQAAPVGEDPHSDLAVVRVQETGLPSAELGDSSALRVGQLVIAIGNPLGFQATVTTGVVSAVGRTLRAQTGRLIENIIQTDAALNPGNSGGPLVDFRGQVVGVNTAVIMGSQGICFAIPSNTAEWVAGQLIREGRVRRAYLGVSGQTIRAERREVIEFALPAQTAVRVMEVQPGTAAAHVGIQPGDLIVKVGDVTVVSVDDLQRALGRHPIGEPLMLELVRAGRRLTLLTHPTELPDGQ</sequence>
<dbReference type="PROSITE" id="PS50106">
    <property type="entry name" value="PDZ"/>
    <property type="match status" value="1"/>
</dbReference>
<dbReference type="SMART" id="SM00228">
    <property type="entry name" value="PDZ"/>
    <property type="match status" value="1"/>
</dbReference>
<dbReference type="Pfam" id="PF13180">
    <property type="entry name" value="PDZ_2"/>
    <property type="match status" value="1"/>
</dbReference>
<dbReference type="Gene3D" id="2.30.42.10">
    <property type="match status" value="1"/>
</dbReference>
<evidence type="ECO:0000256" key="1">
    <source>
        <dbReference type="ARBA" id="ARBA00022670"/>
    </source>
</evidence>
<comment type="caution">
    <text evidence="4">The sequence shown here is derived from an EMBL/GenBank/DDBJ whole genome shotgun (WGS) entry which is preliminary data.</text>
</comment>
<dbReference type="EMBL" id="VBAL01000145">
    <property type="protein sequence ID" value="TMI99053.1"/>
    <property type="molecule type" value="Genomic_DNA"/>
</dbReference>
<accession>A0A537KTI3</accession>
<gene>
    <name evidence="4" type="ORF">E6H01_11565</name>
</gene>
<keyword evidence="2" id="KW-0378">Hydrolase</keyword>
<feature type="domain" description="PDZ" evidence="3">
    <location>
        <begin position="184"/>
        <end position="260"/>
    </location>
</feature>
<keyword evidence="1" id="KW-0645">Protease</keyword>
<dbReference type="SUPFAM" id="SSF50156">
    <property type="entry name" value="PDZ domain-like"/>
    <property type="match status" value="1"/>
</dbReference>